<dbReference type="Pfam" id="PF01190">
    <property type="entry name" value="Pollen_Ole_e_1"/>
    <property type="match status" value="1"/>
</dbReference>
<dbReference type="EMBL" id="CP136893">
    <property type="protein sequence ID" value="WOL03158.1"/>
    <property type="molecule type" value="Genomic_DNA"/>
</dbReference>
<keyword evidence="4" id="KW-1185">Reference proteome</keyword>
<evidence type="ECO:0000256" key="1">
    <source>
        <dbReference type="SAM" id="MobiDB-lite"/>
    </source>
</evidence>
<name>A0AAQ3K9M1_9LILI</name>
<feature type="chain" id="PRO_5042854509" evidence="2">
    <location>
        <begin position="23"/>
        <end position="274"/>
    </location>
</feature>
<accession>A0AAQ3K9M1</accession>
<protein>
    <submittedName>
        <fullName evidence="3">Steroidogenic factor 1</fullName>
    </submittedName>
</protein>
<evidence type="ECO:0000313" key="3">
    <source>
        <dbReference type="EMBL" id="WOL03158.1"/>
    </source>
</evidence>
<feature type="signal peptide" evidence="2">
    <location>
        <begin position="1"/>
        <end position="22"/>
    </location>
</feature>
<evidence type="ECO:0000313" key="4">
    <source>
        <dbReference type="Proteomes" id="UP001327560"/>
    </source>
</evidence>
<organism evidence="3 4">
    <name type="scientific">Canna indica</name>
    <name type="common">Indian-shot</name>
    <dbReference type="NCBI Taxonomy" id="4628"/>
    <lineage>
        <taxon>Eukaryota</taxon>
        <taxon>Viridiplantae</taxon>
        <taxon>Streptophyta</taxon>
        <taxon>Embryophyta</taxon>
        <taxon>Tracheophyta</taxon>
        <taxon>Spermatophyta</taxon>
        <taxon>Magnoliopsida</taxon>
        <taxon>Liliopsida</taxon>
        <taxon>Zingiberales</taxon>
        <taxon>Cannaceae</taxon>
        <taxon>Canna</taxon>
    </lineage>
</organism>
<sequence>MDVRVYCLLVFILFCSSSAAQGARKQLPSALLVGRVKCDTCLHHEFSKSSHFISGASVSVECGHAAGKPVYRSVATTNRRGVFRLRLPPTISKRTNLAEACAVKLVESNEPLCAVASSAPAAGVRLKSKKNGIRVYSAGLFSFKPTNKPEYSCDRRLVLGAEEMVAQPALFLAPPSIPFVPSPPSVGPVPLPANPLFPPPSLLPPNPLQPPPSVLPPNPLQPPSPPPFNLPPIPFLAPPPPPPPPALPFPPVPVVPIPRIPGVPPAFTEEKASP</sequence>
<dbReference type="PANTHER" id="PTHR47273:SF4">
    <property type="entry name" value="EXPRESSED PROTEIN"/>
    <property type="match status" value="1"/>
</dbReference>
<feature type="region of interest" description="Disordered" evidence="1">
    <location>
        <begin position="200"/>
        <end position="235"/>
    </location>
</feature>
<dbReference type="AlphaFoldDB" id="A0AAQ3K9M1"/>
<proteinExistence type="predicted"/>
<keyword evidence="2" id="KW-0732">Signal</keyword>
<reference evidence="3 4" key="1">
    <citation type="submission" date="2023-10" db="EMBL/GenBank/DDBJ databases">
        <title>Chromosome-scale genome assembly provides insights into flower coloration mechanisms of Canna indica.</title>
        <authorList>
            <person name="Li C."/>
        </authorList>
    </citation>
    <scope>NUCLEOTIDE SEQUENCE [LARGE SCALE GENOMIC DNA]</scope>
    <source>
        <tissue evidence="3">Flower</tissue>
    </source>
</reference>
<gene>
    <name evidence="3" type="ORF">Cni_G11878</name>
</gene>
<evidence type="ECO:0000256" key="2">
    <source>
        <dbReference type="SAM" id="SignalP"/>
    </source>
</evidence>
<dbReference type="PANTHER" id="PTHR47273">
    <property type="entry name" value="EXPRESSED PROTEIN"/>
    <property type="match status" value="1"/>
</dbReference>
<dbReference type="Proteomes" id="UP001327560">
    <property type="component" value="Chromosome 4"/>
</dbReference>